<comment type="similarity">
    <text evidence="1 2">Belongs to the DXO/Dom3Z family.</text>
</comment>
<dbReference type="GO" id="GO:0016787">
    <property type="term" value="F:hydrolase activity"/>
    <property type="evidence" value="ECO:0007669"/>
    <property type="project" value="UniProtKB-KW"/>
</dbReference>
<keyword evidence="2" id="KW-0479">Metal-binding</keyword>
<keyword evidence="2" id="KW-0539">Nucleus</keyword>
<dbReference type="GO" id="GO:0000166">
    <property type="term" value="F:nucleotide binding"/>
    <property type="evidence" value="ECO:0007669"/>
    <property type="project" value="UniProtKB-KW"/>
</dbReference>
<proteinExistence type="inferred from homology"/>
<evidence type="ECO:0000259" key="3">
    <source>
        <dbReference type="Pfam" id="PF08652"/>
    </source>
</evidence>
<dbReference type="PANTHER" id="PTHR12395:SF9">
    <property type="entry name" value="DECAPPING AND EXORIBONUCLEASE PROTEIN"/>
    <property type="match status" value="1"/>
</dbReference>
<comment type="function">
    <text evidence="2">Decapping enzyme for NAD-capped RNAs: specifically hydrolyzes the nicotinamide adenine dinucleotide (NAD) cap from a subset of RNAs by removing the entire NAD moiety from the 5'-end of an NAD-capped RNA.</text>
</comment>
<dbReference type="GO" id="GO:0003723">
    <property type="term" value="F:RNA binding"/>
    <property type="evidence" value="ECO:0007669"/>
    <property type="project" value="UniProtKB-KW"/>
</dbReference>
<evidence type="ECO:0000256" key="2">
    <source>
        <dbReference type="RuleBase" id="RU367113"/>
    </source>
</evidence>
<evidence type="ECO:0000313" key="4">
    <source>
        <dbReference type="EMBL" id="JAC96846.1"/>
    </source>
</evidence>
<dbReference type="GO" id="GO:0110155">
    <property type="term" value="P:NAD-cap decapping"/>
    <property type="evidence" value="ECO:0007669"/>
    <property type="project" value="TreeGrafter"/>
</dbReference>
<dbReference type="EMBL" id="GBXI01017445">
    <property type="protein sequence ID" value="JAC96846.1"/>
    <property type="molecule type" value="Transcribed_RNA"/>
</dbReference>
<dbReference type="GO" id="GO:0000956">
    <property type="term" value="P:nuclear-transcribed mRNA catabolic process"/>
    <property type="evidence" value="ECO:0007669"/>
    <property type="project" value="TreeGrafter"/>
</dbReference>
<evidence type="ECO:0000256" key="1">
    <source>
        <dbReference type="ARBA" id="ARBA00006562"/>
    </source>
</evidence>
<feature type="domain" description="RAI1-like" evidence="3">
    <location>
        <begin position="34"/>
        <end position="366"/>
    </location>
</feature>
<dbReference type="GO" id="GO:0046872">
    <property type="term" value="F:metal ion binding"/>
    <property type="evidence" value="ECO:0007669"/>
    <property type="project" value="UniProtKB-KW"/>
</dbReference>
<keyword evidence="2" id="KW-0547">Nucleotide-binding</keyword>
<dbReference type="GO" id="GO:0004518">
    <property type="term" value="F:nuclease activity"/>
    <property type="evidence" value="ECO:0007669"/>
    <property type="project" value="UniProtKB-KW"/>
</dbReference>
<name>A0A0A1WDB1_ZEUCU</name>
<dbReference type="EC" id="3.6.1.-" evidence="2"/>
<keyword evidence="2" id="KW-0540">Nuclease</keyword>
<dbReference type="Pfam" id="PF08652">
    <property type="entry name" value="RAI1"/>
    <property type="match status" value="1"/>
</dbReference>
<accession>A0A0A1WDB1</accession>
<sequence length="376" mass="44349">MASTTTSLDYRIIMRVDLSTIMVQNQHAVSLVPPKIHALYSCLSNDNFSDEVHLPFFKEPKAKSYNLEELHKTTVTPNSEANFVLNKVEKYIMEAEENVLQPHKNTATEKWQTQSKNKVKVFLCQRGILADIMYILYGLTIKQYNEVTFYVTKYCGVFHMRDEIWTYNERENYNRTFWQLCFPDNTDSDTTTDTPVNDLVYGIFKTVMKDFHLIYSAKIGGVISKHKNINTHDMDEINKLTFIETKLIKENSFEDDILYHPKSFLWFLQGYLANIKHICVGVMDENHTVHTPVQVKQIKDITKIREWRPDIYIGFLHTILKLIEKTMRHVDCPYTVYEFRYVFTENCIKLKKHNGKSEQSFLSEDYIKKCKQYTTE</sequence>
<dbReference type="PANTHER" id="PTHR12395">
    <property type="entry name" value="DOM-3 RELATED"/>
    <property type="match status" value="1"/>
</dbReference>
<dbReference type="InterPro" id="IPR039039">
    <property type="entry name" value="RAI1-like_fam"/>
</dbReference>
<protein>
    <recommendedName>
        <fullName evidence="2">Decapping nuclease</fullName>
        <ecNumber evidence="2">3.6.1.-</ecNumber>
    </recommendedName>
</protein>
<reference evidence="4" key="2">
    <citation type="journal article" date="2015" name="Gigascience">
        <title>Reconstructing a comprehensive transcriptome assembly of a white-pupal translocated strain of the pest fruit fly Bactrocera cucurbitae.</title>
        <authorList>
            <person name="Sim S.B."/>
            <person name="Calla B."/>
            <person name="Hall B."/>
            <person name="DeRego T."/>
            <person name="Geib S.M."/>
        </authorList>
    </citation>
    <scope>NUCLEOTIDE SEQUENCE</scope>
</reference>
<dbReference type="AlphaFoldDB" id="A0A0A1WDB1"/>
<dbReference type="GO" id="GO:0005634">
    <property type="term" value="C:nucleus"/>
    <property type="evidence" value="ECO:0007669"/>
    <property type="project" value="UniProtKB-SubCell"/>
</dbReference>
<keyword evidence="2" id="KW-0378">Hydrolase</keyword>
<comment type="cofactor">
    <cofactor evidence="2">
        <name>a divalent metal cation</name>
        <dbReference type="ChEBI" id="CHEBI:60240"/>
    </cofactor>
</comment>
<gene>
    <name evidence="4" type="primary">cuff_0</name>
    <name evidence="4" type="ORF">g.21336</name>
</gene>
<dbReference type="GO" id="GO:0005829">
    <property type="term" value="C:cytosol"/>
    <property type="evidence" value="ECO:0007669"/>
    <property type="project" value="TreeGrafter"/>
</dbReference>
<keyword evidence="2" id="KW-0694">RNA-binding</keyword>
<organism evidence="4">
    <name type="scientific">Zeugodacus cucurbitae</name>
    <name type="common">Melon fruit fly</name>
    <name type="synonym">Bactrocera cucurbitae</name>
    <dbReference type="NCBI Taxonomy" id="28588"/>
    <lineage>
        <taxon>Eukaryota</taxon>
        <taxon>Metazoa</taxon>
        <taxon>Ecdysozoa</taxon>
        <taxon>Arthropoda</taxon>
        <taxon>Hexapoda</taxon>
        <taxon>Insecta</taxon>
        <taxon>Pterygota</taxon>
        <taxon>Neoptera</taxon>
        <taxon>Endopterygota</taxon>
        <taxon>Diptera</taxon>
        <taxon>Brachycera</taxon>
        <taxon>Muscomorpha</taxon>
        <taxon>Tephritoidea</taxon>
        <taxon>Tephritidae</taxon>
        <taxon>Zeugodacus</taxon>
        <taxon>Zeugodacus</taxon>
    </lineage>
</organism>
<comment type="subcellular location">
    <subcellularLocation>
        <location evidence="2">Nucleus</location>
    </subcellularLocation>
</comment>
<reference evidence="4" key="1">
    <citation type="submission" date="2014-11" db="EMBL/GenBank/DDBJ databases">
        <authorList>
            <person name="Geib S."/>
        </authorList>
    </citation>
    <scope>NUCLEOTIDE SEQUENCE</scope>
</reference>
<dbReference type="InterPro" id="IPR013961">
    <property type="entry name" value="RAI1"/>
</dbReference>